<dbReference type="Proteomes" id="UP000663586">
    <property type="component" value="Chromosome"/>
</dbReference>
<name>A0A897MND2_9EURY</name>
<dbReference type="InterPro" id="IPR038078">
    <property type="entry name" value="PhoU-like_sf"/>
</dbReference>
<dbReference type="Pfam" id="PF01865">
    <property type="entry name" value="PhoU_div"/>
    <property type="match status" value="1"/>
</dbReference>
<protein>
    <submittedName>
        <fullName evidence="2">YkaA</fullName>
    </submittedName>
</protein>
<evidence type="ECO:0000313" key="3">
    <source>
        <dbReference type="Proteomes" id="UP000663586"/>
    </source>
</evidence>
<sequence length="237" mass="26301">MPSDVDFGEQLEAHTTDYLDRFEDCVTLLPELFDQYAAGEPTDETVERIETLESDCDDIIHDINAAITNAGPGEMGLLNSRIHYNASALLEFYKNLDTVANLAERIADELVIVNPPHDNECFEGLHELAEHTIEAVTVLEEVVAQFIHALCTTDASVSLVDGIDRVSEIESICDDIRNGVIEQAFADDAIEQPLVYREFAILLDELHNTMEDVTDQIIIIASNEQGIVTEPKPADDE</sequence>
<reference evidence="2" key="1">
    <citation type="submission" date="2020-11" db="EMBL/GenBank/DDBJ databases">
        <title>Carbohydrate-dependent, anaerobic sulfur respiration: A novel catabolism in halophilic archaea.</title>
        <authorList>
            <person name="Sorokin D.Y."/>
            <person name="Messina E."/>
            <person name="Smedile F."/>
            <person name="La Cono V."/>
            <person name="Hallsworth J.E."/>
            <person name="Yakimov M.M."/>
        </authorList>
    </citation>
    <scope>NUCLEOTIDE SEQUENCE</scope>
    <source>
        <strain evidence="2">AArc-S</strain>
    </source>
</reference>
<dbReference type="RefSeq" id="WP_238478977.1">
    <property type="nucleotide sequence ID" value="NZ_CP064786.1"/>
</dbReference>
<dbReference type="AlphaFoldDB" id="A0A897MND2"/>
<gene>
    <name evidence="2" type="ORF">AArcS_0644</name>
</gene>
<evidence type="ECO:0000313" key="2">
    <source>
        <dbReference type="EMBL" id="QSG01871.1"/>
    </source>
</evidence>
<accession>A0A897MND2</accession>
<evidence type="ECO:0000256" key="1">
    <source>
        <dbReference type="ARBA" id="ARBA00008591"/>
    </source>
</evidence>
<dbReference type="GeneID" id="70684027"/>
<dbReference type="PANTHER" id="PTHR36536">
    <property type="entry name" value="UPF0111 PROTEIN HI_1603"/>
    <property type="match status" value="1"/>
</dbReference>
<dbReference type="EMBL" id="CP064786">
    <property type="protein sequence ID" value="QSG01871.1"/>
    <property type="molecule type" value="Genomic_DNA"/>
</dbReference>
<comment type="similarity">
    <text evidence="1">Belongs to the UPF0111 family.</text>
</comment>
<dbReference type="KEGG" id="hara:AArcS_0644"/>
<keyword evidence="3" id="KW-1185">Reference proteome</keyword>
<dbReference type="InterPro" id="IPR002727">
    <property type="entry name" value="DUF47"/>
</dbReference>
<dbReference type="InterPro" id="IPR018445">
    <property type="entry name" value="Put_Phosphate_transp_reg"/>
</dbReference>
<dbReference type="Gene3D" id="1.20.58.220">
    <property type="entry name" value="Phosphate transport system protein phou homolog 2, domain 2"/>
    <property type="match status" value="1"/>
</dbReference>
<dbReference type="PANTHER" id="PTHR36536:SF3">
    <property type="entry name" value="UPF0111 PROTEIN HI_1603"/>
    <property type="match status" value="1"/>
</dbReference>
<proteinExistence type="inferred from homology"/>
<organism evidence="2 3">
    <name type="scientific">Natranaeroarchaeum sulfidigenes</name>
    <dbReference type="NCBI Taxonomy" id="2784880"/>
    <lineage>
        <taxon>Archaea</taxon>
        <taxon>Methanobacteriati</taxon>
        <taxon>Methanobacteriota</taxon>
        <taxon>Stenosarchaea group</taxon>
        <taxon>Halobacteria</taxon>
        <taxon>Halobacteriales</taxon>
        <taxon>Natronoarchaeaceae</taxon>
        <taxon>Natranaeroarchaeum</taxon>
    </lineage>
</organism>